<dbReference type="PANTHER" id="PTHR43498">
    <property type="entry name" value="FERREDOXIN:COB-COM HETERODISULFIDE REDUCTASE SUBUNIT A"/>
    <property type="match status" value="1"/>
</dbReference>
<keyword evidence="1" id="KW-0004">4Fe-4S</keyword>
<dbReference type="EMBL" id="AP021876">
    <property type="protein sequence ID" value="BBO82658.1"/>
    <property type="molecule type" value="Genomic_DNA"/>
</dbReference>
<sequence>MSTESKKVMVIGGGIAGLTAAWELAGLGAEVALVEKADFLGGHAIQYACKATDECRQCGACAVEKMLKNVVNEPAISVHLATEVTGINKNGNFKVSLKKGDVTKDTAACADGYTANPAGCTAVKGYSLNNAKFYQADGSLNPETTGNADALEVDAVVVATGFNAFDPRIKSTYRYDELDNVISGLDLEKGKRANGTVLRPSDGQPPKKVAFIQCVGSRDERLGNLWCSQVCCPYALRTAQSMKHKDPELEITIFYMDIQNTGNDFPVFYQQCKDEMTFVRNIPVDMYKTDDDRIRTRFMAAEGSSEAIQEVFDLVVLSVGIMPSADNAALAETVGAPLNGDGFFACAEKLNRVTTGQEGVFVAGTASGPKTIAESIVHAGQSAGEVMKYLGRAS</sequence>
<evidence type="ECO:0000313" key="7">
    <source>
        <dbReference type="Proteomes" id="UP000425960"/>
    </source>
</evidence>
<dbReference type="PRINTS" id="PR00368">
    <property type="entry name" value="FADPNR"/>
</dbReference>
<dbReference type="GO" id="GO:0051539">
    <property type="term" value="F:4 iron, 4 sulfur cluster binding"/>
    <property type="evidence" value="ECO:0007669"/>
    <property type="project" value="UniProtKB-KW"/>
</dbReference>
<keyword evidence="5" id="KW-0411">Iron-sulfur</keyword>
<accession>A0A5K7ZK98</accession>
<evidence type="ECO:0000256" key="3">
    <source>
        <dbReference type="ARBA" id="ARBA00023002"/>
    </source>
</evidence>
<keyword evidence="4" id="KW-0408">Iron</keyword>
<dbReference type="GO" id="GO:0016491">
    <property type="term" value="F:oxidoreductase activity"/>
    <property type="evidence" value="ECO:0007669"/>
    <property type="project" value="UniProtKB-KW"/>
</dbReference>
<gene>
    <name evidence="6" type="ORF">DSCO28_32240</name>
</gene>
<proteinExistence type="predicted"/>
<evidence type="ECO:0000313" key="6">
    <source>
        <dbReference type="EMBL" id="BBO82658.1"/>
    </source>
</evidence>
<evidence type="ECO:0000256" key="5">
    <source>
        <dbReference type="ARBA" id="ARBA00023014"/>
    </source>
</evidence>
<dbReference type="SUPFAM" id="SSF51905">
    <property type="entry name" value="FAD/NAD(P)-binding domain"/>
    <property type="match status" value="1"/>
</dbReference>
<evidence type="ECO:0000256" key="4">
    <source>
        <dbReference type="ARBA" id="ARBA00023004"/>
    </source>
</evidence>
<evidence type="ECO:0000256" key="2">
    <source>
        <dbReference type="ARBA" id="ARBA00022723"/>
    </source>
</evidence>
<dbReference type="InterPro" id="IPR039650">
    <property type="entry name" value="HdrA-like"/>
</dbReference>
<dbReference type="Proteomes" id="UP000425960">
    <property type="component" value="Chromosome"/>
</dbReference>
<dbReference type="Pfam" id="PF13450">
    <property type="entry name" value="NAD_binding_8"/>
    <property type="match status" value="1"/>
</dbReference>
<dbReference type="InterPro" id="IPR036188">
    <property type="entry name" value="FAD/NAD-bd_sf"/>
</dbReference>
<keyword evidence="2" id="KW-0479">Metal-binding</keyword>
<dbReference type="KEGG" id="dov:DSCO28_32240"/>
<dbReference type="GO" id="GO:0046872">
    <property type="term" value="F:metal ion binding"/>
    <property type="evidence" value="ECO:0007669"/>
    <property type="project" value="UniProtKB-KW"/>
</dbReference>
<name>A0A5K7ZK98_9BACT</name>
<dbReference type="PRINTS" id="PR00411">
    <property type="entry name" value="PNDRDTASEI"/>
</dbReference>
<organism evidence="6 7">
    <name type="scientific">Desulfosarcina ovata subsp. sediminis</name>
    <dbReference type="NCBI Taxonomy" id="885957"/>
    <lineage>
        <taxon>Bacteria</taxon>
        <taxon>Pseudomonadati</taxon>
        <taxon>Thermodesulfobacteriota</taxon>
        <taxon>Desulfobacteria</taxon>
        <taxon>Desulfobacterales</taxon>
        <taxon>Desulfosarcinaceae</taxon>
        <taxon>Desulfosarcina</taxon>
    </lineage>
</organism>
<dbReference type="PANTHER" id="PTHR43498:SF1">
    <property type="entry name" value="COB--COM HETERODISULFIDE REDUCTASE IRON-SULFUR SUBUNIT A"/>
    <property type="match status" value="1"/>
</dbReference>
<dbReference type="Gene3D" id="3.50.50.60">
    <property type="entry name" value="FAD/NAD(P)-binding domain"/>
    <property type="match status" value="1"/>
</dbReference>
<dbReference type="AlphaFoldDB" id="A0A5K7ZK98"/>
<evidence type="ECO:0000256" key="1">
    <source>
        <dbReference type="ARBA" id="ARBA00022485"/>
    </source>
</evidence>
<reference evidence="6 7" key="1">
    <citation type="submission" date="2019-11" db="EMBL/GenBank/DDBJ databases">
        <title>Comparative genomics of hydrocarbon-degrading Desulfosarcina strains.</title>
        <authorList>
            <person name="Watanabe M."/>
            <person name="Kojima H."/>
            <person name="Fukui M."/>
        </authorList>
    </citation>
    <scope>NUCLEOTIDE SEQUENCE [LARGE SCALE GENOMIC DNA]</scope>
    <source>
        <strain evidence="6 7">28bB2T</strain>
    </source>
</reference>
<keyword evidence="3" id="KW-0560">Oxidoreductase</keyword>
<protein>
    <submittedName>
        <fullName evidence="6">Uncharacterized protein</fullName>
    </submittedName>
</protein>